<reference evidence="1" key="2">
    <citation type="submission" date="2006-01" db="EMBL/GenBank/DDBJ databases">
        <authorList>
            <person name="Genoscope"/>
        </authorList>
    </citation>
    <scope>NUCLEOTIDE SEQUENCE</scope>
</reference>
<reference evidence="1" key="1">
    <citation type="journal article" date="2006" name="Nature">
        <title>Deciphering the evolution and metabolism of an anammox bacterium from a community genome.</title>
        <authorList>
            <person name="Strous M."/>
            <person name="Pelletier E."/>
            <person name="Mangenot S."/>
            <person name="Rattei T."/>
            <person name="Lehner A."/>
            <person name="Taylor M.W."/>
            <person name="Horn M."/>
            <person name="Daims H."/>
            <person name="Bartol-Mavel D."/>
            <person name="Wincker P."/>
            <person name="Barbe V."/>
            <person name="Fonknechten N."/>
            <person name="Vallenet D."/>
            <person name="Segurens B."/>
            <person name="Schenowitz-Truong C."/>
            <person name="Medigue C."/>
            <person name="Collingro A."/>
            <person name="Snel B."/>
            <person name="Dutilh B.E."/>
            <person name="OpDenCamp H.J.M."/>
            <person name="vanDerDrift C."/>
            <person name="Cirpus I."/>
            <person name="vanDePas-Schoonen K.T."/>
            <person name="Harhangi H.R."/>
            <person name="vanNiftrik L."/>
            <person name="Schmid M."/>
            <person name="Keltjens J."/>
            <person name="vanDeVossenberg J."/>
            <person name="Kartal B."/>
            <person name="Meier H."/>
            <person name="Frishman D."/>
            <person name="Huynen M.A."/>
            <person name="Mewes H."/>
            <person name="Weissenbach J."/>
            <person name="Jetten M.S.M."/>
            <person name="Wagner M."/>
            <person name="LePaslier D."/>
        </authorList>
    </citation>
    <scope>NUCLEOTIDE SEQUENCE</scope>
</reference>
<dbReference type="AlphaFoldDB" id="Q1Q3Y1"/>
<sequence length="61" mass="7367">MRRGFPFILNKQLVKNTCNQTIIYKKEHVLFHFGGIILLRDDIVKLNYAVLYFQCFTDYHE</sequence>
<accession>Q1Q3Y1</accession>
<dbReference type="EMBL" id="CP049055">
    <property type="protein sequence ID" value="QII11823.1"/>
    <property type="molecule type" value="Genomic_DNA"/>
</dbReference>
<dbReference type="Proteomes" id="UP000501926">
    <property type="component" value="Chromosome"/>
</dbReference>
<proteinExistence type="predicted"/>
<evidence type="ECO:0000313" key="3">
    <source>
        <dbReference type="Proteomes" id="UP000501926"/>
    </source>
</evidence>
<name>Q1Q3Y1_KUEST</name>
<reference evidence="2 3" key="3">
    <citation type="submission" date="2020-02" db="EMBL/GenBank/DDBJ databases">
        <title>Newly sequenced genome of strain CSTR1 showed variability in Candidatus Kuenenia stuttgartiensis genomes.</title>
        <authorList>
            <person name="Ding C."/>
            <person name="Adrian L."/>
        </authorList>
    </citation>
    <scope>NUCLEOTIDE SEQUENCE [LARGE SCALE GENOMIC DNA]</scope>
    <source>
        <strain evidence="2 3">CSTR1</strain>
    </source>
</reference>
<gene>
    <name evidence="2" type="ORF">KsCSTR_24440</name>
    <name evidence="1" type="ORF">kuste3951</name>
</gene>
<dbReference type="EMBL" id="CT573071">
    <property type="protein sequence ID" value="CAJ74714.1"/>
    <property type="molecule type" value="Genomic_DNA"/>
</dbReference>
<evidence type="ECO:0000313" key="2">
    <source>
        <dbReference type="EMBL" id="QII11823.1"/>
    </source>
</evidence>
<protein>
    <submittedName>
        <fullName evidence="1">Uncharacterized protein</fullName>
    </submittedName>
</protein>
<evidence type="ECO:0000313" key="1">
    <source>
        <dbReference type="EMBL" id="CAJ74714.1"/>
    </source>
</evidence>
<organism evidence="1">
    <name type="scientific">Kuenenia stuttgartiensis</name>
    <dbReference type="NCBI Taxonomy" id="174633"/>
    <lineage>
        <taxon>Bacteria</taxon>
        <taxon>Pseudomonadati</taxon>
        <taxon>Planctomycetota</taxon>
        <taxon>Candidatus Brocadiia</taxon>
        <taxon>Candidatus Brocadiales</taxon>
        <taxon>Candidatus Brocadiaceae</taxon>
        <taxon>Candidatus Kuenenia</taxon>
    </lineage>
</organism>